<evidence type="ECO:0000313" key="4">
    <source>
        <dbReference type="Proteomes" id="UP000033632"/>
    </source>
</evidence>
<proteinExistence type="predicted"/>
<dbReference type="EMBL" id="JZEX01000097">
    <property type="protein sequence ID" value="KKB12013.1"/>
    <property type="molecule type" value="Genomic_DNA"/>
</dbReference>
<dbReference type="RefSeq" id="WP_046108379.1">
    <property type="nucleotide sequence ID" value="NZ_JZEX01000097.1"/>
</dbReference>
<dbReference type="SUPFAM" id="SSF159888">
    <property type="entry name" value="YdhG-like"/>
    <property type="match status" value="1"/>
</dbReference>
<keyword evidence="4" id="KW-1185">Reference proteome</keyword>
<dbReference type="PATRIC" id="fig|443610.3.peg.70"/>
<dbReference type="Proteomes" id="UP000033632">
    <property type="component" value="Unassembled WGS sequence"/>
</dbReference>
<dbReference type="STRING" id="443610.VE25_09515"/>
<name>A0A0F5FT66_9HYPH</name>
<dbReference type="Gene3D" id="3.90.1150.200">
    <property type="match status" value="1"/>
</dbReference>
<evidence type="ECO:0000313" key="3">
    <source>
        <dbReference type="EMBL" id="KKB12013.1"/>
    </source>
</evidence>
<evidence type="ECO:0000256" key="1">
    <source>
        <dbReference type="SAM" id="MobiDB-lite"/>
    </source>
</evidence>
<reference evidence="3 4" key="1">
    <citation type="submission" date="2015-03" db="EMBL/GenBank/DDBJ databases">
        <authorList>
            <person name="Hassan Y.I."/>
            <person name="Lepp D."/>
            <person name="Li X.-Z."/>
            <person name="Zhou T."/>
        </authorList>
    </citation>
    <scope>NUCLEOTIDE SEQUENCE [LARGE SCALE GENOMIC DNA]</scope>
    <source>
        <strain evidence="3 4">BD-c194</strain>
    </source>
</reference>
<dbReference type="InterPro" id="IPR014922">
    <property type="entry name" value="YdhG-like"/>
</dbReference>
<feature type="region of interest" description="Disordered" evidence="1">
    <location>
        <begin position="1"/>
        <end position="34"/>
    </location>
</feature>
<comment type="caution">
    <text evidence="3">The sequence shown here is derived from an EMBL/GenBank/DDBJ whole genome shotgun (WGS) entry which is preliminary data.</text>
</comment>
<dbReference type="AlphaFoldDB" id="A0A0F5FT66"/>
<gene>
    <name evidence="3" type="ORF">VE25_09515</name>
</gene>
<protein>
    <submittedName>
        <fullName evidence="3">Histidine kinase</fullName>
    </submittedName>
</protein>
<dbReference type="Pfam" id="PF08818">
    <property type="entry name" value="DUF1801"/>
    <property type="match status" value="1"/>
</dbReference>
<sequence length="156" mass="17372">MMAAAAKKSKTPAKQAEWKAPTGEPVLLSGGNPQIPKGDGDAPVQAYIAAMPGWKSDIGRRMDAIIELVVPGVEKAVKWNTPFYGVENPVWFLSYHCMTKYIKVTFFDGSSLEPMPPVTSKYEKVRYLHIFEDEPLDEAQFADWVKQASKLPGERL</sequence>
<feature type="domain" description="YdhG-like" evidence="2">
    <location>
        <begin position="57"/>
        <end position="148"/>
    </location>
</feature>
<dbReference type="GO" id="GO:0016301">
    <property type="term" value="F:kinase activity"/>
    <property type="evidence" value="ECO:0007669"/>
    <property type="project" value="UniProtKB-KW"/>
</dbReference>
<accession>A0A0F5FT66</accession>
<organism evidence="3 4">
    <name type="scientific">Devosia geojensis</name>
    <dbReference type="NCBI Taxonomy" id="443610"/>
    <lineage>
        <taxon>Bacteria</taxon>
        <taxon>Pseudomonadati</taxon>
        <taxon>Pseudomonadota</taxon>
        <taxon>Alphaproteobacteria</taxon>
        <taxon>Hyphomicrobiales</taxon>
        <taxon>Devosiaceae</taxon>
        <taxon>Devosia</taxon>
    </lineage>
</organism>
<keyword evidence="3" id="KW-0808">Transferase</keyword>
<evidence type="ECO:0000259" key="2">
    <source>
        <dbReference type="Pfam" id="PF08818"/>
    </source>
</evidence>
<keyword evidence="3" id="KW-0418">Kinase</keyword>